<reference evidence="2" key="1">
    <citation type="submission" date="2016-09" db="EMBL/GenBank/DDBJ databases">
        <authorList>
            <person name="Greninger A.L."/>
            <person name="Jerome K.R."/>
            <person name="Mcnair B."/>
            <person name="Wallis C."/>
            <person name="Fang F."/>
        </authorList>
    </citation>
    <scope>NUCLEOTIDE SEQUENCE [LARGE SCALE GENOMIC DNA]</scope>
    <source>
        <strain evidence="2">M7</strain>
    </source>
</reference>
<organism evidence="1 2">
    <name type="scientific">Mycolicibacterium holsaticum</name>
    <dbReference type="NCBI Taxonomy" id="152142"/>
    <lineage>
        <taxon>Bacteria</taxon>
        <taxon>Bacillati</taxon>
        <taxon>Actinomycetota</taxon>
        <taxon>Actinomycetes</taxon>
        <taxon>Mycobacteriales</taxon>
        <taxon>Mycobacteriaceae</taxon>
        <taxon>Mycolicibacterium</taxon>
    </lineage>
</organism>
<protein>
    <submittedName>
        <fullName evidence="1">Uncharacterized protein</fullName>
    </submittedName>
</protein>
<name>A0A1E3RUM9_9MYCO</name>
<proteinExistence type="predicted"/>
<dbReference type="OrthoDB" id="3335676at2"/>
<dbReference type="RefSeq" id="WP_069405544.1">
    <property type="nucleotide sequence ID" value="NZ_MIGZ01000063.1"/>
</dbReference>
<comment type="caution">
    <text evidence="1">The sequence shown here is derived from an EMBL/GenBank/DDBJ whole genome shotgun (WGS) entry which is preliminary data.</text>
</comment>
<keyword evidence="2" id="KW-1185">Reference proteome</keyword>
<gene>
    <name evidence="1" type="ORF">BHQ17_12645</name>
</gene>
<dbReference type="Proteomes" id="UP000094243">
    <property type="component" value="Unassembled WGS sequence"/>
</dbReference>
<evidence type="ECO:0000313" key="1">
    <source>
        <dbReference type="EMBL" id="ODQ93626.1"/>
    </source>
</evidence>
<dbReference type="AlphaFoldDB" id="A0A1E3RUM9"/>
<accession>A0A1E3RUM9</accession>
<evidence type="ECO:0000313" key="2">
    <source>
        <dbReference type="Proteomes" id="UP000094243"/>
    </source>
</evidence>
<dbReference type="EMBL" id="MIGZ01000063">
    <property type="protein sequence ID" value="ODQ93626.1"/>
    <property type="molecule type" value="Genomic_DNA"/>
</dbReference>
<sequence>MTDLLAEFSGRAHRHLSGLQDRSVPPSAVLVSFGDDDTTRRVIAAVQADGLATVLRITSGA</sequence>